<protein>
    <recommendedName>
        <fullName evidence="2">histidine kinase</fullName>
        <ecNumber evidence="2">2.7.13.3</ecNumber>
    </recommendedName>
</protein>
<evidence type="ECO:0000256" key="2">
    <source>
        <dbReference type="ARBA" id="ARBA00012438"/>
    </source>
</evidence>
<dbReference type="InterPro" id="IPR036890">
    <property type="entry name" value="HATPase_C_sf"/>
</dbReference>
<keyword evidence="6 10" id="KW-0418">Kinase</keyword>
<sequence>MLKRQRPDKTPLSFLAGSGEMATRIREFAWADHPFGPPETWPLSLRSALGICLNSAFPTAIYWGPDLRLLYNDAWSTIPGPRHPACLGEPAREVWADIWHVIEPQFIHVIETGEGLFVDDQLLPMRRFGLVEETYWSYSFTPIRGEDGSIEGIFNSGQETTAKVLTRRETAFLLKLNDGLRAGTDPGSMMDLICGMLGTHLQAARVGIREIDPLTRDLAIRSEWTADGVEPAGSIVPWASMDSIARTLARGNVVRIDCTEGSAEPDVRMLAQKGAASVLAIPAHRAGELHSVIFVHRASARPWSDEEVATVEHAFAVANQAIEEERTALREQAMMREIDHRARNMLGVSQALIRLVRADDIESFRASVLDRISSLAKTLGLLSESKWVGARLSDLLEGELAPYLSAKEPRASLQGPPVILDPALAQPVAMAIHELVTNALKYGALATPDGSLSVSWTLRDNTVLDIDWTETSTAPRATAASGGSGFGTKLLQMTIESQLRGKLTRRLDDQGFHCRIEIPLPRAG</sequence>
<proteinExistence type="predicted"/>
<dbReference type="AlphaFoldDB" id="A0A2G1QJ80"/>
<dbReference type="GO" id="GO:0005524">
    <property type="term" value="F:ATP binding"/>
    <property type="evidence" value="ECO:0007669"/>
    <property type="project" value="UniProtKB-KW"/>
</dbReference>
<evidence type="ECO:0000256" key="4">
    <source>
        <dbReference type="ARBA" id="ARBA00022679"/>
    </source>
</evidence>
<reference evidence="10 11" key="1">
    <citation type="submission" date="2017-10" db="EMBL/GenBank/DDBJ databases">
        <title>Sedimentibacterium mangrovi gen. nov., sp. nov., a novel member of family Phyllobacteriacea isolated from mangrove sediment.</title>
        <authorList>
            <person name="Liao H."/>
            <person name="Tian Y."/>
        </authorList>
    </citation>
    <scope>NUCLEOTIDE SEQUENCE [LARGE SCALE GENOMIC DNA]</scope>
    <source>
        <strain evidence="10 11">X9-2-2</strain>
    </source>
</reference>
<evidence type="ECO:0000256" key="1">
    <source>
        <dbReference type="ARBA" id="ARBA00000085"/>
    </source>
</evidence>
<dbReference type="SUPFAM" id="SSF55874">
    <property type="entry name" value="ATPase domain of HSP90 chaperone/DNA topoisomerase II/histidine kinase"/>
    <property type="match status" value="1"/>
</dbReference>
<evidence type="ECO:0000313" key="10">
    <source>
        <dbReference type="EMBL" id="PHP65575.1"/>
    </source>
</evidence>
<dbReference type="PANTHER" id="PTHR41523">
    <property type="entry name" value="TWO-COMPONENT SYSTEM SENSOR PROTEIN"/>
    <property type="match status" value="1"/>
</dbReference>
<gene>
    <name evidence="10" type="ORF">CSC94_18455</name>
</gene>
<evidence type="ECO:0000256" key="5">
    <source>
        <dbReference type="ARBA" id="ARBA00022741"/>
    </source>
</evidence>
<feature type="domain" description="Signal transduction histidine kinase HWE region" evidence="9">
    <location>
        <begin position="337"/>
        <end position="417"/>
    </location>
</feature>
<evidence type="ECO:0000259" key="8">
    <source>
        <dbReference type="SMART" id="SM00065"/>
    </source>
</evidence>
<organism evidence="10 11">
    <name type="scientific">Zhengella mangrovi</name>
    <dbReference type="NCBI Taxonomy" id="1982044"/>
    <lineage>
        <taxon>Bacteria</taxon>
        <taxon>Pseudomonadati</taxon>
        <taxon>Pseudomonadota</taxon>
        <taxon>Alphaproteobacteria</taxon>
        <taxon>Hyphomicrobiales</taxon>
        <taxon>Notoacmeibacteraceae</taxon>
        <taxon>Zhengella</taxon>
    </lineage>
</organism>
<dbReference type="InterPro" id="IPR003018">
    <property type="entry name" value="GAF"/>
</dbReference>
<feature type="domain" description="GAF" evidence="8">
    <location>
        <begin position="185"/>
        <end position="332"/>
    </location>
</feature>
<keyword evidence="11" id="KW-1185">Reference proteome</keyword>
<dbReference type="InterPro" id="IPR029016">
    <property type="entry name" value="GAF-like_dom_sf"/>
</dbReference>
<dbReference type="InterPro" id="IPR011102">
    <property type="entry name" value="Sig_transdc_His_kinase_HWE"/>
</dbReference>
<dbReference type="Gene3D" id="3.30.565.10">
    <property type="entry name" value="Histidine kinase-like ATPase, C-terminal domain"/>
    <property type="match status" value="1"/>
</dbReference>
<evidence type="ECO:0000256" key="6">
    <source>
        <dbReference type="ARBA" id="ARBA00022777"/>
    </source>
</evidence>
<name>A0A2G1QJ80_9HYPH</name>
<evidence type="ECO:0000313" key="11">
    <source>
        <dbReference type="Proteomes" id="UP000221168"/>
    </source>
</evidence>
<comment type="caution">
    <text evidence="10">The sequence shown here is derived from an EMBL/GenBank/DDBJ whole genome shotgun (WGS) entry which is preliminary data.</text>
</comment>
<keyword evidence="5" id="KW-0547">Nucleotide-binding</keyword>
<dbReference type="SMART" id="SM00065">
    <property type="entry name" value="GAF"/>
    <property type="match status" value="1"/>
</dbReference>
<dbReference type="GO" id="GO:0004673">
    <property type="term" value="F:protein histidine kinase activity"/>
    <property type="evidence" value="ECO:0007669"/>
    <property type="project" value="UniProtKB-EC"/>
</dbReference>
<dbReference type="SMART" id="SM00911">
    <property type="entry name" value="HWE_HK"/>
    <property type="match status" value="1"/>
</dbReference>
<evidence type="ECO:0000259" key="9">
    <source>
        <dbReference type="SMART" id="SM00911"/>
    </source>
</evidence>
<comment type="catalytic activity">
    <reaction evidence="1">
        <text>ATP + protein L-histidine = ADP + protein N-phospho-L-histidine.</text>
        <dbReference type="EC" id="2.7.13.3"/>
    </reaction>
</comment>
<dbReference type="Gene3D" id="3.30.450.40">
    <property type="match status" value="1"/>
</dbReference>
<evidence type="ECO:0000256" key="7">
    <source>
        <dbReference type="ARBA" id="ARBA00022840"/>
    </source>
</evidence>
<dbReference type="EC" id="2.7.13.3" evidence="2"/>
<keyword evidence="7" id="KW-0067">ATP-binding</keyword>
<accession>A0A2G1QJ80</accession>
<keyword evidence="3" id="KW-0597">Phosphoprotein</keyword>
<keyword evidence="4" id="KW-0808">Transferase</keyword>
<dbReference type="Pfam" id="PF01590">
    <property type="entry name" value="GAF"/>
    <property type="match status" value="1"/>
</dbReference>
<dbReference type="SUPFAM" id="SSF55781">
    <property type="entry name" value="GAF domain-like"/>
    <property type="match status" value="1"/>
</dbReference>
<dbReference type="Gene3D" id="3.30.450.20">
    <property type="entry name" value="PAS domain"/>
    <property type="match status" value="1"/>
</dbReference>
<dbReference type="PANTHER" id="PTHR41523:SF8">
    <property type="entry name" value="ETHYLENE RESPONSE SENSOR PROTEIN"/>
    <property type="match status" value="1"/>
</dbReference>
<dbReference type="Proteomes" id="UP000221168">
    <property type="component" value="Unassembled WGS sequence"/>
</dbReference>
<dbReference type="EMBL" id="PDVP01000014">
    <property type="protein sequence ID" value="PHP65575.1"/>
    <property type="molecule type" value="Genomic_DNA"/>
</dbReference>
<evidence type="ECO:0000256" key="3">
    <source>
        <dbReference type="ARBA" id="ARBA00022553"/>
    </source>
</evidence>
<dbReference type="Pfam" id="PF07536">
    <property type="entry name" value="HWE_HK"/>
    <property type="match status" value="1"/>
</dbReference>